<keyword evidence="1" id="KW-0472">Membrane</keyword>
<reference evidence="2 3" key="1">
    <citation type="submission" date="2015-03" db="EMBL/GenBank/DDBJ databases">
        <authorList>
            <person name="Murphy D."/>
        </authorList>
    </citation>
    <scope>NUCLEOTIDE SEQUENCE [LARGE SCALE GENOMIC DNA]</scope>
    <source>
        <strain evidence="2 3">KMM 520</strain>
    </source>
</reference>
<organism evidence="2">
    <name type="scientific">Pseudoalteromonas translucida KMM 520</name>
    <dbReference type="NCBI Taxonomy" id="1315283"/>
    <lineage>
        <taxon>Bacteria</taxon>
        <taxon>Pseudomonadati</taxon>
        <taxon>Pseudomonadota</taxon>
        <taxon>Gammaproteobacteria</taxon>
        <taxon>Alteromonadales</taxon>
        <taxon>Pseudoalteromonadaceae</taxon>
        <taxon>Pseudoalteromonas</taxon>
    </lineage>
</organism>
<dbReference type="OrthoDB" id="7056613at2"/>
<dbReference type="NCBIfam" id="TIGR02532">
    <property type="entry name" value="IV_pilin_GFxxxE"/>
    <property type="match status" value="1"/>
</dbReference>
<dbReference type="RefSeq" id="WP_069188177.1">
    <property type="nucleotide sequence ID" value="NZ_CP011034.1"/>
</dbReference>
<keyword evidence="1" id="KW-0812">Transmembrane</keyword>
<evidence type="ECO:0000256" key="1">
    <source>
        <dbReference type="SAM" id="Phobius"/>
    </source>
</evidence>
<dbReference type="Pfam" id="PF07963">
    <property type="entry name" value="N_methyl"/>
    <property type="match status" value="1"/>
</dbReference>
<dbReference type="PATRIC" id="fig|1315283.4.peg.367"/>
<dbReference type="KEGG" id="ptn:PTRA_a0413"/>
<feature type="transmembrane region" description="Helical" evidence="1">
    <location>
        <begin position="6"/>
        <end position="30"/>
    </location>
</feature>
<protein>
    <submittedName>
        <fullName evidence="2">Type IV pilus assembly protein PilA</fullName>
    </submittedName>
</protein>
<dbReference type="SUPFAM" id="SSF54523">
    <property type="entry name" value="Pili subunits"/>
    <property type="match status" value="1"/>
</dbReference>
<dbReference type="EMBL" id="CP011034">
    <property type="protein sequence ID" value="ALS31773.1"/>
    <property type="molecule type" value="Genomic_DNA"/>
</dbReference>
<name>A0A0U2V0U9_9GAMM</name>
<accession>A0A0U2V0U9</accession>
<dbReference type="Proteomes" id="UP000065261">
    <property type="component" value="Chromosome I"/>
</dbReference>
<gene>
    <name evidence="2" type="primary">pilA</name>
    <name evidence="2" type="ORF">PTRA_a0413</name>
</gene>
<dbReference type="Gene3D" id="3.30.700.10">
    <property type="entry name" value="Glycoprotein, Type 4 Pilin"/>
    <property type="match status" value="1"/>
</dbReference>
<evidence type="ECO:0000313" key="2">
    <source>
        <dbReference type="EMBL" id="ALS31773.1"/>
    </source>
</evidence>
<proteinExistence type="predicted"/>
<evidence type="ECO:0000313" key="3">
    <source>
        <dbReference type="Proteomes" id="UP000065261"/>
    </source>
</evidence>
<keyword evidence="1" id="KW-1133">Transmembrane helix</keyword>
<dbReference type="AlphaFoldDB" id="A0A0U2V0U9"/>
<dbReference type="InterPro" id="IPR012902">
    <property type="entry name" value="N_methyl_site"/>
</dbReference>
<dbReference type="InterPro" id="IPR045584">
    <property type="entry name" value="Pilin-like"/>
</dbReference>
<sequence length="143" mass="15642">MIKALGFSLIELMITISIMGILISLALPAYNNHYKRAKFTEVVLASNALQRNIEICFYTKESLNNCNTFSKLGSNKSDFLAPEFISDIEITNTAQSIQIKSTASNEASISSAGDTYIMLATINANQLQWELLATSTCISEGTC</sequence>